<name>A0A2S5ZCH8_9GAMM</name>
<dbReference type="RefSeq" id="WP_104320867.1">
    <property type="nucleotide sequence ID" value="NZ_PSSX01000003.1"/>
</dbReference>
<sequence>MRGPLPASIHTAVITTLFTLLAFFSAGTQAQGLSDQTISSFIDSLKAAEQLSSEFEDLSDDMDSQNDGTMPDFSRIFSDSLKELEGHQAYGQLEDLVQNHGFNSLEDWAATGDRIFQAWMAIEMEQQNPAARQEMDAAMAEIENNPNMTAEQKAQMRAMMQSAMGAMESASNAPPADIKAVRPHVDALRDAGNY</sequence>
<keyword evidence="2" id="KW-1185">Reference proteome</keyword>
<dbReference type="EMBL" id="PSSX01000003">
    <property type="protein sequence ID" value="PPI85086.1"/>
    <property type="molecule type" value="Genomic_DNA"/>
</dbReference>
<dbReference type="AlphaFoldDB" id="A0A2S5ZCH8"/>
<evidence type="ECO:0000313" key="2">
    <source>
        <dbReference type="Proteomes" id="UP000239917"/>
    </source>
</evidence>
<gene>
    <name evidence="1" type="ORF">KEHDKFFH_04820</name>
</gene>
<dbReference type="OrthoDB" id="6365487at2"/>
<protein>
    <submittedName>
        <fullName evidence="1">Uncharacterized protein</fullName>
    </submittedName>
</protein>
<reference evidence="1 2" key="1">
    <citation type="submission" date="2018-01" db="EMBL/GenBank/DDBJ databases">
        <title>Complete genome sequences of the type strains of Marinobacter flavimaris and Marinobacter maroccanus.</title>
        <authorList>
            <person name="Palau M."/>
            <person name="Boujida N."/>
            <person name="Manresa A."/>
            <person name="Minana-Galbis D."/>
        </authorList>
    </citation>
    <scope>NUCLEOTIDE SEQUENCE [LARGE SCALE GENOMIC DNA]</scope>
    <source>
        <strain evidence="1 2">N4</strain>
    </source>
</reference>
<proteinExistence type="predicted"/>
<evidence type="ECO:0000313" key="1">
    <source>
        <dbReference type="EMBL" id="PPI85086.1"/>
    </source>
</evidence>
<comment type="caution">
    <text evidence="1">The sequence shown here is derived from an EMBL/GenBank/DDBJ whole genome shotgun (WGS) entry which is preliminary data.</text>
</comment>
<accession>A0A2S5ZCH8</accession>
<dbReference type="Proteomes" id="UP000239917">
    <property type="component" value="Unassembled WGS sequence"/>
</dbReference>
<organism evidence="1 2">
    <name type="scientific">Marinobacter maroccanus</name>
    <dbReference type="NCBI Taxonomy" id="2055143"/>
    <lineage>
        <taxon>Bacteria</taxon>
        <taxon>Pseudomonadati</taxon>
        <taxon>Pseudomonadota</taxon>
        <taxon>Gammaproteobacteria</taxon>
        <taxon>Pseudomonadales</taxon>
        <taxon>Marinobacteraceae</taxon>
        <taxon>Marinobacter</taxon>
    </lineage>
</organism>